<accession>A0AAD9IEK4</accession>
<dbReference type="Gene3D" id="3.30.470.20">
    <property type="entry name" value="ATP-grasp fold, B domain"/>
    <property type="match status" value="1"/>
</dbReference>
<keyword evidence="3" id="KW-0436">Ligase</keyword>
<protein>
    <recommendedName>
        <fullName evidence="2">phosphoribosylaminoimidazolesuccinocarboxamide synthase</fullName>
        <ecNumber evidence="2">6.3.2.6</ecNumber>
    </recommendedName>
    <alternativeName>
        <fullName evidence="7">SAICAR synthetase</fullName>
    </alternativeName>
</protein>
<comment type="caution">
    <text evidence="11">The sequence shown here is derived from an EMBL/GenBank/DDBJ whole genome shotgun (WGS) entry which is preliminary data.</text>
</comment>
<dbReference type="SUPFAM" id="SSF56104">
    <property type="entry name" value="SAICAR synthase-like"/>
    <property type="match status" value="1"/>
</dbReference>
<evidence type="ECO:0000256" key="4">
    <source>
        <dbReference type="ARBA" id="ARBA00022741"/>
    </source>
</evidence>
<dbReference type="GO" id="GO:0004639">
    <property type="term" value="F:phosphoribosylaminoimidazolesuccinocarboxamide synthase activity"/>
    <property type="evidence" value="ECO:0007669"/>
    <property type="project" value="UniProtKB-EC"/>
</dbReference>
<feature type="compositionally biased region" description="Polar residues" evidence="9">
    <location>
        <begin position="1"/>
        <end position="12"/>
    </location>
</feature>
<keyword evidence="5" id="KW-0658">Purine biosynthesis</keyword>
<name>A0AAD9IEK4_PROWI</name>
<dbReference type="GO" id="GO:0005524">
    <property type="term" value="F:ATP binding"/>
    <property type="evidence" value="ECO:0007669"/>
    <property type="project" value="UniProtKB-KW"/>
</dbReference>
<comment type="pathway">
    <text evidence="1">Purine metabolism; IMP biosynthesis via de novo pathway; 5-amino-1-(5-phospho-D-ribosyl)imidazole-4-carboxamide from 5-amino-1-(5-phospho-D-ribosyl)imidazole-4-carboxylate: step 1/2.</text>
</comment>
<dbReference type="InterPro" id="IPR028923">
    <property type="entry name" value="SAICAR_synt/ADE2_N"/>
</dbReference>
<evidence type="ECO:0000256" key="3">
    <source>
        <dbReference type="ARBA" id="ARBA00022598"/>
    </source>
</evidence>
<feature type="domain" description="SAICAR synthetase/ADE2 N-terminal" evidence="10">
    <location>
        <begin position="85"/>
        <end position="330"/>
    </location>
</feature>
<evidence type="ECO:0000256" key="6">
    <source>
        <dbReference type="ARBA" id="ARBA00022840"/>
    </source>
</evidence>
<keyword evidence="6" id="KW-0067">ATP-binding</keyword>
<dbReference type="PROSITE" id="PS01058">
    <property type="entry name" value="SAICAR_SYNTHETASE_2"/>
    <property type="match status" value="1"/>
</dbReference>
<dbReference type="NCBIfam" id="NF009251">
    <property type="entry name" value="PRK12607.1"/>
    <property type="match status" value="1"/>
</dbReference>
<dbReference type="GO" id="GO:0009570">
    <property type="term" value="C:chloroplast stroma"/>
    <property type="evidence" value="ECO:0007669"/>
    <property type="project" value="TreeGrafter"/>
</dbReference>
<reference evidence="11" key="1">
    <citation type="submission" date="2021-01" db="EMBL/GenBank/DDBJ databases">
        <authorList>
            <person name="Eckstrom K.M.E."/>
        </authorList>
    </citation>
    <scope>NUCLEOTIDE SEQUENCE</scope>
    <source>
        <strain evidence="11">UVCC 0001</strain>
    </source>
</reference>
<evidence type="ECO:0000256" key="2">
    <source>
        <dbReference type="ARBA" id="ARBA00012217"/>
    </source>
</evidence>
<dbReference type="PANTHER" id="PTHR43700:SF1">
    <property type="entry name" value="PHOSPHORIBOSYLAMINOIMIDAZOLE-SUCCINOCARBOXAMIDE SYNTHASE"/>
    <property type="match status" value="1"/>
</dbReference>
<gene>
    <name evidence="11" type="primary">PUR7</name>
    <name evidence="11" type="ORF">QBZ16_005109</name>
</gene>
<dbReference type="GO" id="GO:0006189">
    <property type="term" value="P:'de novo' IMP biosynthetic process"/>
    <property type="evidence" value="ECO:0007669"/>
    <property type="project" value="TreeGrafter"/>
</dbReference>
<proteinExistence type="inferred from homology"/>
<dbReference type="EC" id="6.3.2.6" evidence="2"/>
<evidence type="ECO:0000313" key="11">
    <source>
        <dbReference type="EMBL" id="KAK2076881.1"/>
    </source>
</evidence>
<dbReference type="EMBL" id="JASFZW010000008">
    <property type="protein sequence ID" value="KAK2076881.1"/>
    <property type="molecule type" value="Genomic_DNA"/>
</dbReference>
<dbReference type="Pfam" id="PF01259">
    <property type="entry name" value="SAICAR_synt"/>
    <property type="match status" value="1"/>
</dbReference>
<keyword evidence="4" id="KW-0547">Nucleotide-binding</keyword>
<evidence type="ECO:0000313" key="12">
    <source>
        <dbReference type="Proteomes" id="UP001255856"/>
    </source>
</evidence>
<dbReference type="Gene3D" id="3.30.200.20">
    <property type="entry name" value="Phosphorylase Kinase, domain 1"/>
    <property type="match status" value="1"/>
</dbReference>
<dbReference type="InterPro" id="IPR018236">
    <property type="entry name" value="SAICAR_synthetase_CS"/>
</dbReference>
<evidence type="ECO:0000256" key="8">
    <source>
        <dbReference type="ARBA" id="ARBA00048475"/>
    </source>
</evidence>
<evidence type="ECO:0000256" key="9">
    <source>
        <dbReference type="SAM" id="MobiDB-lite"/>
    </source>
</evidence>
<evidence type="ECO:0000256" key="7">
    <source>
        <dbReference type="ARBA" id="ARBA00030409"/>
    </source>
</evidence>
<comment type="catalytic activity">
    <reaction evidence="8">
        <text>5-amino-1-(5-phospho-D-ribosyl)imidazole-4-carboxylate + L-aspartate + ATP = (2S)-2-[5-amino-1-(5-phospho-beta-D-ribosyl)imidazole-4-carboxamido]succinate + ADP + phosphate + 2 H(+)</text>
        <dbReference type="Rhea" id="RHEA:22628"/>
        <dbReference type="ChEBI" id="CHEBI:15378"/>
        <dbReference type="ChEBI" id="CHEBI:29991"/>
        <dbReference type="ChEBI" id="CHEBI:30616"/>
        <dbReference type="ChEBI" id="CHEBI:43474"/>
        <dbReference type="ChEBI" id="CHEBI:58443"/>
        <dbReference type="ChEBI" id="CHEBI:77657"/>
        <dbReference type="ChEBI" id="CHEBI:456216"/>
        <dbReference type="EC" id="6.3.2.6"/>
    </reaction>
</comment>
<organism evidence="11 12">
    <name type="scientific">Prototheca wickerhamii</name>
    <dbReference type="NCBI Taxonomy" id="3111"/>
    <lineage>
        <taxon>Eukaryota</taxon>
        <taxon>Viridiplantae</taxon>
        <taxon>Chlorophyta</taxon>
        <taxon>core chlorophytes</taxon>
        <taxon>Trebouxiophyceae</taxon>
        <taxon>Chlorellales</taxon>
        <taxon>Chlorellaceae</taxon>
        <taxon>Prototheca</taxon>
    </lineage>
</organism>
<keyword evidence="12" id="KW-1185">Reference proteome</keyword>
<dbReference type="HAMAP" id="MF_00137">
    <property type="entry name" value="SAICAR_synth"/>
    <property type="match status" value="1"/>
</dbReference>
<evidence type="ECO:0000259" key="10">
    <source>
        <dbReference type="Pfam" id="PF01259"/>
    </source>
</evidence>
<dbReference type="CDD" id="cd01414">
    <property type="entry name" value="SAICAR_synt_Sc"/>
    <property type="match status" value="1"/>
</dbReference>
<sequence>MASVSATLSSGRTGLHRSAHQRQPTAARGLFQVQRVCKRAVRASAASSTGVEAVEGVDASFTPLIQAGLDKCLTETHLPIHGEHYVGKVRDTYDLGDSLLIVTTDRQSAFDRLLAHVPFKGQILNQTSAWWMRQTRNIVPNALLSLPDPNAVLMRKCRVFPVEFVVRGFLTGSTDTSLWTHYSAGSRDYCGNALPDGLRKNARLEANIITPTTKSAEHDEPISPEDIVRRGLMTQAEWDAASAAALALFAFGQAEAARRGLLLVDTKYEFGVDAEGTIRLVDEIHTPDSSRYWLADSYARRHAAGQEPENVDKEFLRLWFRANCDPYRDAVLPAAPAELVTELSRRYILLYETITGEPFQPPALDEPLHERLRRNLAAAGIC</sequence>
<dbReference type="FunFam" id="3.30.200.20:FF:000199">
    <property type="entry name" value="Phosphoribosylaminoimidazole-succinocarboxamide synthase"/>
    <property type="match status" value="1"/>
</dbReference>
<dbReference type="PROSITE" id="PS01057">
    <property type="entry name" value="SAICAR_SYNTHETASE_1"/>
    <property type="match status" value="1"/>
</dbReference>
<feature type="region of interest" description="Disordered" evidence="9">
    <location>
        <begin position="1"/>
        <end position="24"/>
    </location>
</feature>
<evidence type="ECO:0000256" key="1">
    <source>
        <dbReference type="ARBA" id="ARBA00004672"/>
    </source>
</evidence>
<evidence type="ECO:0000256" key="5">
    <source>
        <dbReference type="ARBA" id="ARBA00022755"/>
    </source>
</evidence>
<dbReference type="AlphaFoldDB" id="A0AAD9IEK4"/>
<dbReference type="PANTHER" id="PTHR43700">
    <property type="entry name" value="PHOSPHORIBOSYLAMINOIMIDAZOLE-SUCCINOCARBOXAMIDE SYNTHASE"/>
    <property type="match status" value="1"/>
</dbReference>
<dbReference type="Proteomes" id="UP001255856">
    <property type="component" value="Unassembled WGS sequence"/>
</dbReference>